<dbReference type="AlphaFoldDB" id="A0A2P6PSD9"/>
<dbReference type="Gramene" id="PRQ24834">
    <property type="protein sequence ID" value="PRQ24834"/>
    <property type="gene ID" value="RchiOBHm_Chr6g0276831"/>
</dbReference>
<dbReference type="Proteomes" id="UP000238479">
    <property type="component" value="Chromosome 6"/>
</dbReference>
<gene>
    <name evidence="1" type="ORF">RchiOBHm_Chr6g0276831</name>
</gene>
<evidence type="ECO:0000313" key="1">
    <source>
        <dbReference type="EMBL" id="PRQ24834.1"/>
    </source>
</evidence>
<proteinExistence type="predicted"/>
<sequence length="60" mass="6904">MQFTPPFQYVQNFRDFSVVTNHPQGSVTNYQQGSMTNYQQGTISIEEGLDLLYTNSQVPR</sequence>
<protein>
    <submittedName>
        <fullName evidence="1">Uncharacterized protein</fullName>
    </submittedName>
</protein>
<reference evidence="1 2" key="1">
    <citation type="journal article" date="2018" name="Nat. Genet.">
        <title>The Rosa genome provides new insights in the design of modern roses.</title>
        <authorList>
            <person name="Bendahmane M."/>
        </authorList>
    </citation>
    <scope>NUCLEOTIDE SEQUENCE [LARGE SCALE GENOMIC DNA]</scope>
    <source>
        <strain evidence="2">cv. Old Blush</strain>
    </source>
</reference>
<dbReference type="EMBL" id="PDCK01000044">
    <property type="protein sequence ID" value="PRQ24834.1"/>
    <property type="molecule type" value="Genomic_DNA"/>
</dbReference>
<name>A0A2P6PSD9_ROSCH</name>
<accession>A0A2P6PSD9</accession>
<comment type="caution">
    <text evidence="1">The sequence shown here is derived from an EMBL/GenBank/DDBJ whole genome shotgun (WGS) entry which is preliminary data.</text>
</comment>
<evidence type="ECO:0000313" key="2">
    <source>
        <dbReference type="Proteomes" id="UP000238479"/>
    </source>
</evidence>
<organism evidence="1 2">
    <name type="scientific">Rosa chinensis</name>
    <name type="common">China rose</name>
    <dbReference type="NCBI Taxonomy" id="74649"/>
    <lineage>
        <taxon>Eukaryota</taxon>
        <taxon>Viridiplantae</taxon>
        <taxon>Streptophyta</taxon>
        <taxon>Embryophyta</taxon>
        <taxon>Tracheophyta</taxon>
        <taxon>Spermatophyta</taxon>
        <taxon>Magnoliopsida</taxon>
        <taxon>eudicotyledons</taxon>
        <taxon>Gunneridae</taxon>
        <taxon>Pentapetalae</taxon>
        <taxon>rosids</taxon>
        <taxon>fabids</taxon>
        <taxon>Rosales</taxon>
        <taxon>Rosaceae</taxon>
        <taxon>Rosoideae</taxon>
        <taxon>Rosoideae incertae sedis</taxon>
        <taxon>Rosa</taxon>
    </lineage>
</organism>
<keyword evidence="2" id="KW-1185">Reference proteome</keyword>